<dbReference type="Gene3D" id="1.20.144.10">
    <property type="entry name" value="Phosphatidic acid phosphatase type 2/haloperoxidase"/>
    <property type="match status" value="1"/>
</dbReference>
<dbReference type="EMBL" id="CP046147">
    <property type="protein sequence ID" value="WFG40129.1"/>
    <property type="molecule type" value="Genomic_DNA"/>
</dbReference>
<gene>
    <name evidence="3" type="ORF">GKO46_10510</name>
    <name evidence="4" type="ORF">GKO48_11030</name>
</gene>
<keyword evidence="1" id="KW-0812">Transmembrane</keyword>
<protein>
    <submittedName>
        <fullName evidence="4">Phosphatase PAP2 family protein</fullName>
    </submittedName>
</protein>
<evidence type="ECO:0000256" key="1">
    <source>
        <dbReference type="SAM" id="Phobius"/>
    </source>
</evidence>
<dbReference type="Proteomes" id="UP001321249">
    <property type="component" value="Unassembled WGS sequence"/>
</dbReference>
<feature type="transmembrane region" description="Helical" evidence="1">
    <location>
        <begin position="157"/>
        <end position="174"/>
    </location>
</feature>
<dbReference type="SUPFAM" id="SSF48317">
    <property type="entry name" value="Acid phosphatase/Vanadium-dependent haloperoxidase"/>
    <property type="match status" value="1"/>
</dbReference>
<dbReference type="EMBL" id="WMBE01000003">
    <property type="protein sequence ID" value="MDG0867495.1"/>
    <property type="molecule type" value="Genomic_DNA"/>
</dbReference>
<evidence type="ECO:0000313" key="3">
    <source>
        <dbReference type="EMBL" id="MDG0867495.1"/>
    </source>
</evidence>
<dbReference type="RefSeq" id="WP_342825915.1">
    <property type="nucleotide sequence ID" value="NZ_CP046146.1"/>
</dbReference>
<dbReference type="AlphaFoldDB" id="A0AAJ6CVF4"/>
<name>A0AAJ6CVF4_9CHLR</name>
<dbReference type="Pfam" id="PF01569">
    <property type="entry name" value="PAP2"/>
    <property type="match status" value="1"/>
</dbReference>
<feature type="domain" description="Phosphatidic acid phosphatase type 2/haloperoxidase" evidence="2">
    <location>
        <begin position="62"/>
        <end position="172"/>
    </location>
</feature>
<dbReference type="SMART" id="SM00014">
    <property type="entry name" value="acidPPc"/>
    <property type="match status" value="1"/>
</dbReference>
<feature type="transmembrane region" description="Helical" evidence="1">
    <location>
        <begin position="134"/>
        <end position="151"/>
    </location>
</feature>
<dbReference type="InterPro" id="IPR000326">
    <property type="entry name" value="PAP2/HPO"/>
</dbReference>
<sequence>MTSLDANIVIWLNGLSGNVKIFDDLMRLAASDYLMPLVFSLGMLGLWFSGKTPAERVKYQLTMLMGISALSIANVVVWLFNIWLERPRPFVEHGDELNLLFYPPTDPSFPANPVAVGFAAATAACTINRKFGWWLYAAATLFGFSRLYAGVFYPTDIVGGAIVGIAIYGFTTYLRRFLEPLITSFVRLMRGLSAA</sequence>
<evidence type="ECO:0000313" key="5">
    <source>
        <dbReference type="Proteomes" id="UP001219901"/>
    </source>
</evidence>
<accession>A0AAJ6CVF4</accession>
<feature type="transmembrane region" description="Helical" evidence="1">
    <location>
        <begin position="33"/>
        <end position="49"/>
    </location>
</feature>
<dbReference type="InterPro" id="IPR036938">
    <property type="entry name" value="PAP2/HPO_sf"/>
</dbReference>
<organism evidence="4 5">
    <name type="scientific">Candidatus Lucifugimonas marina</name>
    <dbReference type="NCBI Taxonomy" id="3038979"/>
    <lineage>
        <taxon>Bacteria</taxon>
        <taxon>Bacillati</taxon>
        <taxon>Chloroflexota</taxon>
        <taxon>Dehalococcoidia</taxon>
        <taxon>SAR202 cluster</taxon>
        <taxon>Candidatus Lucifugimonadales</taxon>
        <taxon>Candidatus Lucifugimonadaceae</taxon>
        <taxon>Candidatus Lucifugimonas</taxon>
    </lineage>
</organism>
<keyword evidence="1" id="KW-1133">Transmembrane helix</keyword>
<keyword evidence="1" id="KW-0472">Membrane</keyword>
<evidence type="ECO:0000259" key="2">
    <source>
        <dbReference type="SMART" id="SM00014"/>
    </source>
</evidence>
<reference evidence="5 6" key="1">
    <citation type="submission" date="2019-11" db="EMBL/GenBank/DDBJ databases">
        <authorList>
            <person name="Cho J.-C."/>
        </authorList>
    </citation>
    <scope>NUCLEOTIDE SEQUENCE [LARGE SCALE GENOMIC DNA]</scope>
    <source>
        <strain evidence="4 5">JH1073</strain>
        <strain evidence="3 6">JH702</strain>
    </source>
</reference>
<keyword evidence="5" id="KW-1185">Reference proteome</keyword>
<proteinExistence type="predicted"/>
<reference evidence="4" key="2">
    <citation type="journal article" date="2023" name="Nat. Commun.">
        <title>Cultivation of marine bacteria of the SAR202 clade.</title>
        <authorList>
            <person name="Lim Y."/>
            <person name="Seo J.H."/>
            <person name="Giovannoni S.J."/>
            <person name="Kang I."/>
            <person name="Cho J.C."/>
        </authorList>
    </citation>
    <scope>NUCLEOTIDE SEQUENCE</scope>
    <source>
        <strain evidence="4">JH1073</strain>
    </source>
</reference>
<evidence type="ECO:0000313" key="6">
    <source>
        <dbReference type="Proteomes" id="UP001321249"/>
    </source>
</evidence>
<reference evidence="5" key="3">
    <citation type="submission" date="2023-06" db="EMBL/GenBank/DDBJ databases">
        <title>Pangenomics reveal diversification of enzyme families and niche specialization in globally abundant SAR202 bacteria.</title>
        <authorList>
            <person name="Saw J.H.W."/>
        </authorList>
    </citation>
    <scope>NUCLEOTIDE SEQUENCE [LARGE SCALE GENOMIC DNA]</scope>
    <source>
        <strain evidence="5">JH1073</strain>
    </source>
</reference>
<dbReference type="Proteomes" id="UP001219901">
    <property type="component" value="Chromosome"/>
</dbReference>
<feature type="transmembrane region" description="Helical" evidence="1">
    <location>
        <begin position="61"/>
        <end position="84"/>
    </location>
</feature>
<evidence type="ECO:0000313" key="4">
    <source>
        <dbReference type="EMBL" id="WFG40129.1"/>
    </source>
</evidence>